<name>A0A645IQX7_9ZZZZ</name>
<dbReference type="AlphaFoldDB" id="A0A645IQX7"/>
<evidence type="ECO:0000313" key="2">
    <source>
        <dbReference type="EMBL" id="MPN49673.1"/>
    </source>
</evidence>
<accession>A0A645IQX7</accession>
<gene>
    <name evidence="2" type="ORF">SDC9_197295</name>
</gene>
<reference evidence="2" key="1">
    <citation type="submission" date="2019-08" db="EMBL/GenBank/DDBJ databases">
        <authorList>
            <person name="Kucharzyk K."/>
            <person name="Murdoch R.W."/>
            <person name="Higgins S."/>
            <person name="Loffler F."/>
        </authorList>
    </citation>
    <scope>NUCLEOTIDE SEQUENCE</scope>
</reference>
<evidence type="ECO:0000256" key="1">
    <source>
        <dbReference type="SAM" id="MobiDB-lite"/>
    </source>
</evidence>
<sequence length="45" mass="5023">MRLDVLPRNEAAQRQRQDHDHDQRADQVESRNGSGLVGEGHDGDG</sequence>
<protein>
    <submittedName>
        <fullName evidence="2">Uncharacterized protein</fullName>
    </submittedName>
</protein>
<dbReference type="EMBL" id="VSSQ01113137">
    <property type="protein sequence ID" value="MPN49673.1"/>
    <property type="molecule type" value="Genomic_DNA"/>
</dbReference>
<proteinExistence type="predicted"/>
<feature type="region of interest" description="Disordered" evidence="1">
    <location>
        <begin position="1"/>
        <end position="45"/>
    </location>
</feature>
<organism evidence="2">
    <name type="scientific">bioreactor metagenome</name>
    <dbReference type="NCBI Taxonomy" id="1076179"/>
    <lineage>
        <taxon>unclassified sequences</taxon>
        <taxon>metagenomes</taxon>
        <taxon>ecological metagenomes</taxon>
    </lineage>
</organism>
<comment type="caution">
    <text evidence="2">The sequence shown here is derived from an EMBL/GenBank/DDBJ whole genome shotgun (WGS) entry which is preliminary data.</text>
</comment>
<feature type="compositionally biased region" description="Basic and acidic residues" evidence="1">
    <location>
        <begin position="1"/>
        <end position="29"/>
    </location>
</feature>